<proteinExistence type="predicted"/>
<evidence type="ECO:0000313" key="1">
    <source>
        <dbReference type="EMBL" id="OSY44893.1"/>
    </source>
</evidence>
<comment type="caution">
    <text evidence="1">The sequence shown here is derived from an EMBL/GenBank/DDBJ whole genome shotgun (WGS) entry which is preliminary data.</text>
</comment>
<evidence type="ECO:0000313" key="2">
    <source>
        <dbReference type="Proteomes" id="UP000194225"/>
    </source>
</evidence>
<dbReference type="Proteomes" id="UP000194225">
    <property type="component" value="Unassembled WGS sequence"/>
</dbReference>
<reference evidence="1 2" key="1">
    <citation type="submission" date="2016-09" db="EMBL/GenBank/DDBJ databases">
        <title>Streptomyces platensis DSM40041, a candidate organism with high potential of specific P450 cytochromes.</title>
        <authorList>
            <person name="Grumaz C."/>
            <person name="Vainshtein Y."/>
            <person name="Kirstahler P."/>
            <person name="Sohn K."/>
        </authorList>
    </citation>
    <scope>NUCLEOTIDE SEQUENCE [LARGE SCALE GENOMIC DNA]</scope>
    <source>
        <strain evidence="1 2">DSM 40041</strain>
    </source>
</reference>
<protein>
    <recommendedName>
        <fullName evidence="3">DUF397 domain-containing protein</fullName>
    </recommendedName>
</protein>
<sequence length="56" mass="6184">MLDPHLAQDLQLRERVQARRGVGGVHGLEQAYPAPADPFCRFVRGSGKRESLARVA</sequence>
<accession>A0ABX3XWI2</accession>
<name>A0ABX3XWI2_STRPT</name>
<keyword evidence="2" id="KW-1185">Reference proteome</keyword>
<evidence type="ECO:0008006" key="3">
    <source>
        <dbReference type="Google" id="ProtNLM"/>
    </source>
</evidence>
<gene>
    <name evidence="1" type="ORF">BG653_03703</name>
</gene>
<dbReference type="EMBL" id="MIGA01000023">
    <property type="protein sequence ID" value="OSY44893.1"/>
    <property type="molecule type" value="Genomic_DNA"/>
</dbReference>
<organism evidence="1 2">
    <name type="scientific">Streptomyces platensis</name>
    <dbReference type="NCBI Taxonomy" id="58346"/>
    <lineage>
        <taxon>Bacteria</taxon>
        <taxon>Bacillati</taxon>
        <taxon>Actinomycetota</taxon>
        <taxon>Actinomycetes</taxon>
        <taxon>Kitasatosporales</taxon>
        <taxon>Streptomycetaceae</taxon>
        <taxon>Streptomyces</taxon>
    </lineage>
</organism>